<sequence length="90" mass="10603">MHRFWNHLCRHGFFSLHEIAPLARIVFYRAKLYQISCSLSIPMVSFMYQISRLYLSLIFNHPSLFSPQSGQRESTSARGGMPVYFYFSTM</sequence>
<dbReference type="EMBL" id="BK014832">
    <property type="protein sequence ID" value="DAD77732.1"/>
    <property type="molecule type" value="Genomic_DNA"/>
</dbReference>
<organism evidence="1">
    <name type="scientific">Microviridae sp. ct13s5</name>
    <dbReference type="NCBI Taxonomy" id="2826723"/>
    <lineage>
        <taxon>Viruses</taxon>
        <taxon>Monodnaviria</taxon>
        <taxon>Sangervirae</taxon>
        <taxon>Phixviricota</taxon>
        <taxon>Malgrandaviricetes</taxon>
        <taxon>Petitvirales</taxon>
        <taxon>Microviridae</taxon>
    </lineage>
</organism>
<proteinExistence type="predicted"/>
<evidence type="ECO:0000313" key="1">
    <source>
        <dbReference type="EMBL" id="DAD77732.1"/>
    </source>
</evidence>
<reference evidence="1" key="1">
    <citation type="journal article" date="2021" name="Proc. Natl. Acad. Sci. U.S.A.">
        <title>A Catalog of Tens of Thousands of Viruses from Human Metagenomes Reveals Hidden Associations with Chronic Diseases.</title>
        <authorList>
            <person name="Tisza M.J."/>
            <person name="Buck C.B."/>
        </authorList>
    </citation>
    <scope>NUCLEOTIDE SEQUENCE</scope>
    <source>
        <strain evidence="1">Ct13s5</strain>
    </source>
</reference>
<accession>A0A8S5M6A3</accession>
<protein>
    <submittedName>
        <fullName evidence="1">Uncharacterized protein</fullName>
    </submittedName>
</protein>
<name>A0A8S5M6A3_9VIRU</name>